<reference evidence="10" key="1">
    <citation type="submission" date="2019-06" db="EMBL/GenBank/DDBJ databases">
        <title>Mycoplasma neophronis type strain whole genome sequence.</title>
        <authorList>
            <person name="Spergser J."/>
        </authorList>
    </citation>
    <scope>NUCLEOTIDE SEQUENCE [LARGE SCALE GENOMIC DNA]</scope>
    <source>
        <strain evidence="10">DSM 24097</strain>
    </source>
</reference>
<name>A0ABY2Z053_9BACT</name>
<feature type="region of interest" description="Disordered" evidence="7">
    <location>
        <begin position="1512"/>
        <end position="1586"/>
    </location>
</feature>
<dbReference type="EMBL" id="VHHP01000010">
    <property type="protein sequence ID" value="TPR53258.1"/>
    <property type="molecule type" value="Genomic_DNA"/>
</dbReference>
<dbReference type="PROSITE" id="PS50007">
    <property type="entry name" value="PIPLC_X_DOMAIN"/>
    <property type="match status" value="1"/>
</dbReference>
<gene>
    <name evidence="10" type="ORF">FJR74_02955</name>
</gene>
<feature type="coiled-coil region" evidence="6">
    <location>
        <begin position="715"/>
        <end position="766"/>
    </location>
</feature>
<keyword evidence="8" id="KW-0732">Signal</keyword>
<feature type="compositionally biased region" description="Basic and acidic residues" evidence="7">
    <location>
        <begin position="1524"/>
        <end position="1540"/>
    </location>
</feature>
<evidence type="ECO:0000256" key="4">
    <source>
        <dbReference type="ARBA" id="ARBA00030474"/>
    </source>
</evidence>
<dbReference type="Gene3D" id="3.20.20.190">
    <property type="entry name" value="Phosphatidylinositol (PI) phosphodiesterase"/>
    <property type="match status" value="1"/>
</dbReference>
<evidence type="ECO:0000256" key="3">
    <source>
        <dbReference type="ARBA" id="ARBA00019758"/>
    </source>
</evidence>
<feature type="domain" description="Phosphatidylinositol-specific phospholipase C X" evidence="9">
    <location>
        <begin position="71"/>
        <end position="223"/>
    </location>
</feature>
<evidence type="ECO:0000256" key="7">
    <source>
        <dbReference type="SAM" id="MobiDB-lite"/>
    </source>
</evidence>
<dbReference type="InterPro" id="IPR000909">
    <property type="entry name" value="PLipase_C_PInositol-sp_X_dom"/>
</dbReference>
<comment type="caution">
    <text evidence="10">The sequence shown here is derived from an EMBL/GenBank/DDBJ whole genome shotgun (WGS) entry which is preliminary data.</text>
</comment>
<feature type="chain" id="PRO_5045699822" description="1-phosphatidylinositol phosphodiesterase" evidence="8">
    <location>
        <begin position="28"/>
        <end position="1586"/>
    </location>
</feature>
<dbReference type="PANTHER" id="PTHR13593:SF113">
    <property type="entry name" value="SI:DKEY-266F7.9"/>
    <property type="match status" value="1"/>
</dbReference>
<evidence type="ECO:0000256" key="1">
    <source>
        <dbReference type="ARBA" id="ARBA00001316"/>
    </source>
</evidence>
<dbReference type="EC" id="4.6.1.13" evidence="2"/>
<dbReference type="RefSeq" id="WP_140915046.1">
    <property type="nucleotide sequence ID" value="NZ_VHHP01000010.1"/>
</dbReference>
<proteinExistence type="predicted"/>
<keyword evidence="6" id="KW-0175">Coiled coil</keyword>
<evidence type="ECO:0000256" key="8">
    <source>
        <dbReference type="SAM" id="SignalP"/>
    </source>
</evidence>
<feature type="signal peptide" evidence="8">
    <location>
        <begin position="1"/>
        <end position="27"/>
    </location>
</feature>
<dbReference type="SUPFAM" id="SSF51695">
    <property type="entry name" value="PLC-like phosphodiesterases"/>
    <property type="match status" value="1"/>
</dbReference>
<evidence type="ECO:0000259" key="9">
    <source>
        <dbReference type="SMART" id="SM00148"/>
    </source>
</evidence>
<dbReference type="Gene3D" id="1.20.120.1850">
    <property type="entry name" value="Ebh helix bundles repeating unit (S and A modules)"/>
    <property type="match status" value="2"/>
</dbReference>
<evidence type="ECO:0000256" key="5">
    <source>
        <dbReference type="ARBA" id="ARBA00030782"/>
    </source>
</evidence>
<evidence type="ECO:0000256" key="6">
    <source>
        <dbReference type="SAM" id="Coils"/>
    </source>
</evidence>
<keyword evidence="11" id="KW-1185">Reference proteome</keyword>
<evidence type="ECO:0000256" key="2">
    <source>
        <dbReference type="ARBA" id="ARBA00012581"/>
    </source>
</evidence>
<dbReference type="Proteomes" id="UP000316851">
    <property type="component" value="Unassembled WGS sequence"/>
</dbReference>
<dbReference type="SMART" id="SM00148">
    <property type="entry name" value="PLCXc"/>
    <property type="match status" value="1"/>
</dbReference>
<protein>
    <recommendedName>
        <fullName evidence="3">1-phosphatidylinositol phosphodiesterase</fullName>
        <ecNumber evidence="2">4.6.1.13</ecNumber>
    </recommendedName>
    <alternativeName>
        <fullName evidence="4">Phosphatidylinositol diacylglycerol-lyase</fullName>
    </alternativeName>
    <alternativeName>
        <fullName evidence="5">Phosphatidylinositol-specific phospholipase C</fullName>
    </alternativeName>
</protein>
<feature type="non-terminal residue" evidence="10">
    <location>
        <position position="1586"/>
    </location>
</feature>
<organism evidence="10 11">
    <name type="scientific">Metamycoplasma neophronis</name>
    <dbReference type="NCBI Taxonomy" id="872983"/>
    <lineage>
        <taxon>Bacteria</taxon>
        <taxon>Bacillati</taxon>
        <taxon>Mycoplasmatota</taxon>
        <taxon>Mycoplasmoidales</taxon>
        <taxon>Metamycoplasmataceae</taxon>
        <taxon>Metamycoplasma</taxon>
    </lineage>
</organism>
<dbReference type="InterPro" id="IPR017946">
    <property type="entry name" value="PLC-like_Pdiesterase_TIM-brl"/>
</dbReference>
<dbReference type="Pfam" id="PF00388">
    <property type="entry name" value="PI-PLC-X"/>
    <property type="match status" value="1"/>
</dbReference>
<sequence length="1586" mass="181955">MIKNNKNKNKLLKIGAVTIGSLMPVFSAPLISASNNHNNDTFNITYNKPNMAYWGYGNELKQDYSYWMEGLNDNLKMNELSIPGTHDSGMWNPNVFASWSQTQAYNYANQLKMGIRFFDIRIDRNLWIKHGSTASKTENLKTTLQAFKTFLKDHPSEFILVRIKDEDGSIKQGDKSLAKWGQDYLNTLKQFSDILFNTNNVNNFFSLDTSVRNLRGKVFVFNYMHHLISTSNYGGIQWWRAFQKETIQDQYEKLSIEQKEAEIVKMFNKTNNYTGPLMNINFISYANGWRPYKNAEEINPYVLNYLNKNQNLTNLGIVAMDFPGAGLSQAVWKTNFFYSDKDINERQIFGPKVTNVSINNINVINNTIQLNGNTQGFQADIVVYNSLRKSLKLNNNNAVISMAGQDLSVGDPIKIKLYKATPENPFYEQKFFNNISLEATVKNPPEYDALLNQIRTYLNNKVDFYKNQNLDLSNLVNEEIEAKLNTLNSYQKYTHDNYSKLKTINENLNNNDQILSNIQNELSLINNLIEDFENNRFLLHLKNTSNNIIFSLKYNLEKILNALISSTLSNDWSEENFALLNNKLIELKNNLLSLNEKMANDFRSFDFRMWPILSKYSWAQNAIITKYNALIIEIVGKINSLISESLIAEFNVSQNIEEINNLITTTQNRIETINTQLQINNFSAEQIELIAPKYINFIENGNQQIENVIQSDNMVNDLLAEVKEINANLSQFKAKYRFDKFSSESKEQYLNTLNNLNDNIARATEDSVNQEYLSAQINKLKLLEKTIEAEFIEYEKNNNLVNKIKALNNLSEEQKNLFIGQIKTGDEIEVLNSAKELNENLNYSIDILKALKNTIDTLDANLANQDIKENFKLAYNELAKESNQSINWEQIDTLINALKTANQKLIVSEELNKYLEITKPLIEAFDNIISYKKADLINRFNHAETIEKATEIYTEAKTLNEDNEPTHLLENKDISDSQKEAFRNKILLANSNDDLNRILQKEIPRIILDNQKAQKAIQSALEIQNSDYFNNLPSNVQNAFNTVLNNTKGYIKSIDSQKITEITNNLLLMNAKIVLIDLILNAADMYIFEKYALINETLEVNSNTELPEITSKIMDISDANMPSQDINKFANLSNNQKRNLQTELIKNSETENDKNNYLTSVVSKINDLDAQAELTINKYEKYISALNKDLSENQIFDQSYKKLSSIFNISDVETIKTILNDFQNSVKENLDFNLGELSKEIKASNNLLTYEKTILLNKVEAGDDIQSFLIEKQAIAEQIAQNNMHEFKSYLDSLNLNEHQKDSAIKAEKNSLTELAFNDLKNTLSEYSNYQVIANKNISDYLNVIKTFNYINASEDNKNKFKSAYEKAHDYIFSNPEYNKEDLVLLIADYNKTLNNLNGIENAKNNLKNILEQNNYLSQDNKNHFINNIDKANEENEFKQIASDIAKLNSLKEQFTETKVLFSEYKLTNEENEELNNIINNSKNNNLINIQENLNSDLNILLEKIKNKVVEENNKDTGNQDNNGKTDSHSEVTENEKEQPSGETTPETNPDNPDSSGTSDNENESNNSGTDTTDNQGSEVNNPDST</sequence>
<feature type="compositionally biased region" description="Polar residues" evidence="7">
    <location>
        <begin position="1541"/>
        <end position="1586"/>
    </location>
</feature>
<accession>A0ABY2Z053</accession>
<dbReference type="PANTHER" id="PTHR13593">
    <property type="match status" value="1"/>
</dbReference>
<comment type="catalytic activity">
    <reaction evidence="1">
        <text>a 1,2-diacyl-sn-glycero-3-phospho-(1D-myo-inositol) = 1D-myo-inositol 1,2-cyclic phosphate + a 1,2-diacyl-sn-glycerol</text>
        <dbReference type="Rhea" id="RHEA:17093"/>
        <dbReference type="ChEBI" id="CHEBI:17815"/>
        <dbReference type="ChEBI" id="CHEBI:57880"/>
        <dbReference type="ChEBI" id="CHEBI:58484"/>
        <dbReference type="EC" id="4.6.1.13"/>
    </reaction>
</comment>
<evidence type="ECO:0000313" key="10">
    <source>
        <dbReference type="EMBL" id="TPR53258.1"/>
    </source>
</evidence>
<evidence type="ECO:0000313" key="11">
    <source>
        <dbReference type="Proteomes" id="UP000316851"/>
    </source>
</evidence>
<dbReference type="InterPro" id="IPR051057">
    <property type="entry name" value="PI-PLC_domain"/>
</dbReference>
<feature type="coiled-coil region" evidence="6">
    <location>
        <begin position="501"/>
        <end position="535"/>
    </location>
</feature>